<keyword evidence="1" id="KW-0238">DNA-binding</keyword>
<dbReference type="GO" id="GO:0003677">
    <property type="term" value="F:DNA binding"/>
    <property type="evidence" value="ECO:0007669"/>
    <property type="project" value="UniProtKB-KW"/>
</dbReference>
<dbReference type="Proteomes" id="UP001348817">
    <property type="component" value="Chromosome"/>
</dbReference>
<dbReference type="Gene3D" id="4.10.520.10">
    <property type="entry name" value="IHF-like DNA-binding proteins"/>
    <property type="match status" value="1"/>
</dbReference>
<name>A0AAU9CQI6_9BACT</name>
<organism evidence="3 4">
    <name type="scientific">Fulvitalea axinellae</name>
    <dbReference type="NCBI Taxonomy" id="1182444"/>
    <lineage>
        <taxon>Bacteria</taxon>
        <taxon>Pseudomonadati</taxon>
        <taxon>Bacteroidota</taxon>
        <taxon>Cytophagia</taxon>
        <taxon>Cytophagales</taxon>
        <taxon>Persicobacteraceae</taxon>
        <taxon>Fulvitalea</taxon>
    </lineage>
</organism>
<reference evidence="3 4" key="1">
    <citation type="submission" date="2021-12" db="EMBL/GenBank/DDBJ databases">
        <title>Genome sequencing of bacteria with rrn-lacking chromosome and rrn-plasmid.</title>
        <authorList>
            <person name="Anda M."/>
            <person name="Iwasaki W."/>
        </authorList>
    </citation>
    <scope>NUCLEOTIDE SEQUENCE [LARGE SCALE GENOMIC DNA]</scope>
    <source>
        <strain evidence="3 4">DSM 100852</strain>
    </source>
</reference>
<accession>A0AAU9CQI6</accession>
<dbReference type="EMBL" id="AP025314">
    <property type="protein sequence ID" value="BDD10227.1"/>
    <property type="molecule type" value="Genomic_DNA"/>
</dbReference>
<gene>
    <name evidence="3" type="ORF">FUAX_26590</name>
</gene>
<dbReference type="KEGG" id="fax:FUAX_26590"/>
<evidence type="ECO:0000256" key="1">
    <source>
        <dbReference type="ARBA" id="ARBA00023125"/>
    </source>
</evidence>
<proteinExistence type="predicted"/>
<dbReference type="SUPFAM" id="SSF47729">
    <property type="entry name" value="IHF-like DNA-binding proteins"/>
    <property type="match status" value="1"/>
</dbReference>
<keyword evidence="4" id="KW-1185">Reference proteome</keyword>
<sequence>MAVKFKSVAKPVPGKPSAPKRFYAQAVSNRTIDLRAFAAEIGRISTVSKPDIMAVLESFVELIPVHLKTGNAVNLGPLGTFYLNVKSEGRDKPEDVSSSSIIGNKLLFRPSKLIKTELKSTEYEKITTKPVETLTEGVEA</sequence>
<dbReference type="AlphaFoldDB" id="A0AAU9CQI6"/>
<dbReference type="InterPro" id="IPR010992">
    <property type="entry name" value="IHF-like_DNA-bd_dom_sf"/>
</dbReference>
<evidence type="ECO:0000313" key="4">
    <source>
        <dbReference type="Proteomes" id="UP001348817"/>
    </source>
</evidence>
<dbReference type="InterPro" id="IPR041607">
    <property type="entry name" value="HU-HIG"/>
</dbReference>
<dbReference type="NCBIfam" id="TIGR01201">
    <property type="entry name" value="HU_rel"/>
    <property type="match status" value="1"/>
</dbReference>
<dbReference type="Pfam" id="PF18291">
    <property type="entry name" value="HU-HIG"/>
    <property type="match status" value="1"/>
</dbReference>
<feature type="domain" description="HU" evidence="2">
    <location>
        <begin position="1"/>
        <end position="125"/>
    </location>
</feature>
<evidence type="ECO:0000259" key="2">
    <source>
        <dbReference type="Pfam" id="PF18291"/>
    </source>
</evidence>
<dbReference type="InterPro" id="IPR005902">
    <property type="entry name" value="HU_DNA-bd_put"/>
</dbReference>
<protein>
    <recommendedName>
        <fullName evidence="2">HU domain-containing protein</fullName>
    </recommendedName>
</protein>
<dbReference type="RefSeq" id="WP_338391797.1">
    <property type="nucleotide sequence ID" value="NZ_AP025314.1"/>
</dbReference>
<evidence type="ECO:0000313" key="3">
    <source>
        <dbReference type="EMBL" id="BDD10227.1"/>
    </source>
</evidence>